<feature type="domain" description="Orn/Lys/Arg decarboxylase C-terminal" evidence="7">
    <location>
        <begin position="370"/>
        <end position="445"/>
    </location>
</feature>
<evidence type="ECO:0000313" key="15">
    <source>
        <dbReference type="Proteomes" id="UP000411588"/>
    </source>
</evidence>
<dbReference type="Proteomes" id="UP000878956">
    <property type="component" value="Unassembled WGS sequence"/>
</dbReference>
<dbReference type="GO" id="GO:0008792">
    <property type="term" value="F:arginine decarboxylase activity"/>
    <property type="evidence" value="ECO:0007669"/>
    <property type="project" value="UniProtKB-EC"/>
</dbReference>
<reference evidence="13 15" key="3">
    <citation type="submission" date="2019-02" db="EMBL/GenBank/DDBJ databases">
        <authorList>
            <consortium name="Pathogen Informatics"/>
        </authorList>
    </citation>
    <scope>NUCLEOTIDE SEQUENCE [LARGE SCALE GENOMIC DNA]</scope>
    <source>
        <strain evidence="15">clo34</strain>
        <strain evidence="13">Clo34</strain>
        <strain evidence="12 14">VRECD0157</strain>
    </source>
</reference>
<dbReference type="RefSeq" id="WP_009898754.1">
    <property type="nucleotide sequence ID" value="NZ_AP031492.1"/>
</dbReference>
<evidence type="ECO:0000256" key="1">
    <source>
        <dbReference type="ARBA" id="ARBA00001933"/>
    </source>
</evidence>
<evidence type="ECO:0000313" key="14">
    <source>
        <dbReference type="Proteomes" id="UP000189137"/>
    </source>
</evidence>
<dbReference type="InterPro" id="IPR052357">
    <property type="entry name" value="Orn_Lys_Arg_decarboxylase-I"/>
</dbReference>
<dbReference type="EMBL" id="LK932531">
    <property type="protein sequence ID" value="CDS89935.1"/>
    <property type="molecule type" value="Genomic_DNA"/>
</dbReference>
<dbReference type="Pfam" id="PF03711">
    <property type="entry name" value="OKR_DC_1_C"/>
    <property type="match status" value="1"/>
</dbReference>
<evidence type="ECO:0000313" key="10">
    <source>
        <dbReference type="EMBL" id="CDT62112.1"/>
    </source>
</evidence>
<dbReference type="Proteomes" id="UP000411588">
    <property type="component" value="Unassembled WGS sequence"/>
</dbReference>
<dbReference type="EMBL" id="LK933305">
    <property type="protein sequence ID" value="CDT62112.1"/>
    <property type="molecule type" value="Genomic_DNA"/>
</dbReference>
<dbReference type="Pfam" id="PF01276">
    <property type="entry name" value="OKR_DC_1"/>
    <property type="match status" value="1"/>
</dbReference>
<dbReference type="InterPro" id="IPR015424">
    <property type="entry name" value="PyrdxlP-dep_Trfase"/>
</dbReference>
<reference evidence="11" key="4">
    <citation type="submission" date="2021-06" db="EMBL/GenBank/DDBJ databases">
        <authorList>
            <consortium name="NCBI Pathogen Detection Project"/>
        </authorList>
    </citation>
    <scope>NUCLEOTIDE SEQUENCE</scope>
    <source>
        <strain evidence="11">HN1000</strain>
    </source>
</reference>
<dbReference type="Gene3D" id="3.40.640.10">
    <property type="entry name" value="Type I PLP-dependent aspartate aminotransferase-like (Major domain)"/>
    <property type="match status" value="1"/>
</dbReference>
<comment type="similarity">
    <text evidence="2">Belongs to the Orn/Lys/Arg decarboxylase class-I family.</text>
</comment>
<evidence type="ECO:0000259" key="7">
    <source>
        <dbReference type="Pfam" id="PF03711"/>
    </source>
</evidence>
<dbReference type="PANTHER" id="PTHR43277:SF4">
    <property type="entry name" value="ARGININE DECARBOXYLASE"/>
    <property type="match status" value="1"/>
</dbReference>
<reference evidence="11" key="2">
    <citation type="journal article" date="2018" name="Genome Biol.">
        <title>SKESA: strategic k-mer extension for scrupulous assemblies.</title>
        <authorList>
            <person name="Souvorov A."/>
            <person name="Agarwala R."/>
            <person name="Lipman D.J."/>
        </authorList>
    </citation>
    <scope>NUCLEOTIDE SEQUENCE</scope>
    <source>
        <strain evidence="11">HN1000</strain>
    </source>
</reference>
<keyword evidence="11" id="KW-0808">Transferase</keyword>
<dbReference type="SUPFAM" id="SSF53383">
    <property type="entry name" value="PLP-dependent transferases"/>
    <property type="match status" value="1"/>
</dbReference>
<reference evidence="10" key="1">
    <citation type="submission" date="2014-07" db="EMBL/GenBank/DDBJ databases">
        <authorList>
            <person name="Monot Marc"/>
        </authorList>
    </citation>
    <scope>NUCLEOTIDE SEQUENCE</scope>
    <source>
        <strain evidence="10">7032989</strain>
        <strain evidence="9">7032994</strain>
    </source>
</reference>
<dbReference type="EMBL" id="LK932416">
    <property type="protein sequence ID" value="CDS90150.1"/>
    <property type="molecule type" value="Genomic_DNA"/>
</dbReference>
<dbReference type="InterPro" id="IPR015421">
    <property type="entry name" value="PyrdxlP-dep_Trfase_major"/>
</dbReference>
<keyword evidence="3" id="KW-0210">Decarboxylase</keyword>
<dbReference type="AlphaFoldDB" id="A0A069AT07"/>
<keyword evidence="4" id="KW-0663">Pyridoxal phosphate</keyword>
<name>A0A069AT07_CLODI</name>
<evidence type="ECO:0000313" key="8">
    <source>
        <dbReference type="EMBL" id="CDS89935.1"/>
    </source>
</evidence>
<comment type="cofactor">
    <cofactor evidence="1">
        <name>pyridoxal 5'-phosphate</name>
        <dbReference type="ChEBI" id="CHEBI:597326"/>
    </cofactor>
</comment>
<evidence type="ECO:0000256" key="4">
    <source>
        <dbReference type="ARBA" id="ARBA00022898"/>
    </source>
</evidence>
<dbReference type="InterPro" id="IPR000310">
    <property type="entry name" value="Orn/Lys/Arg_deCO2ase_major_dom"/>
</dbReference>
<keyword evidence="11" id="KW-0032">Aminotransferase</keyword>
<dbReference type="Proteomes" id="UP000189137">
    <property type="component" value="Unassembled WGS sequence"/>
</dbReference>
<dbReference type="PATRIC" id="fig|1496.897.peg.346"/>
<gene>
    <name evidence="12" type="primary">speA_2</name>
    <name evidence="10" type="ORF">BN1095_610002</name>
    <name evidence="8" type="ORF">BN1096_760137</name>
    <name evidence="9" type="ORF">BN1097_760138</name>
    <name evidence="11" type="ORF">KRM00_000730</name>
    <name evidence="13" type="ORF">SAMEA1402399_03587</name>
    <name evidence="12" type="ORF">SAMEA3375112_02900</name>
</gene>
<dbReference type="EC" id="4.1.1.19" evidence="10 12"/>
<evidence type="ECO:0000313" key="9">
    <source>
        <dbReference type="EMBL" id="CDS90150.1"/>
    </source>
</evidence>
<evidence type="ECO:0000256" key="3">
    <source>
        <dbReference type="ARBA" id="ARBA00022793"/>
    </source>
</evidence>
<dbReference type="EMBL" id="FUPS01000011">
    <property type="protein sequence ID" value="SJS80334.1"/>
    <property type="molecule type" value="Genomic_DNA"/>
</dbReference>
<dbReference type="EMBL" id="CAADAN010000018">
    <property type="protein sequence ID" value="VFD35600.1"/>
    <property type="molecule type" value="Genomic_DNA"/>
</dbReference>
<dbReference type="InterPro" id="IPR008286">
    <property type="entry name" value="Prn/Lys/Arg_de-COase_C"/>
</dbReference>
<dbReference type="PANTHER" id="PTHR43277">
    <property type="entry name" value="ARGININE DECARBOXYLASE"/>
    <property type="match status" value="1"/>
</dbReference>
<evidence type="ECO:0000256" key="5">
    <source>
        <dbReference type="ARBA" id="ARBA00023239"/>
    </source>
</evidence>
<proteinExistence type="inferred from homology"/>
<evidence type="ECO:0000313" key="11">
    <source>
        <dbReference type="EMBL" id="HBH1541271.1"/>
    </source>
</evidence>
<evidence type="ECO:0000313" key="13">
    <source>
        <dbReference type="EMBL" id="VFD35600.1"/>
    </source>
</evidence>
<feature type="domain" description="Orn/Lys/Arg decarboxylases family 1 pyridoxal-P attachment site" evidence="6">
    <location>
        <begin position="5"/>
        <end position="298"/>
    </location>
</feature>
<keyword evidence="5 10" id="KW-0456">Lyase</keyword>
<organism evidence="10">
    <name type="scientific">Clostridioides difficile</name>
    <name type="common">Peptoclostridium difficile</name>
    <dbReference type="NCBI Taxonomy" id="1496"/>
    <lineage>
        <taxon>Bacteria</taxon>
        <taxon>Bacillati</taxon>
        <taxon>Bacillota</taxon>
        <taxon>Clostridia</taxon>
        <taxon>Peptostreptococcales</taxon>
        <taxon>Peptostreptococcaceae</taxon>
        <taxon>Clostridioides</taxon>
    </lineage>
</organism>
<dbReference type="Gene3D" id="3.90.100.10">
    <property type="entry name" value="Orn/Lys/Arg decarboxylase, C-terminal domain"/>
    <property type="match status" value="1"/>
</dbReference>
<dbReference type="InterPro" id="IPR036633">
    <property type="entry name" value="Prn/Lys/Arg_de-COase_C_sf"/>
</dbReference>
<dbReference type="GO" id="GO:0008483">
    <property type="term" value="F:transaminase activity"/>
    <property type="evidence" value="ECO:0007669"/>
    <property type="project" value="UniProtKB-KW"/>
</dbReference>
<sequence length="469" mass="52793">MFIINELNKIVNEEVISFHMPGHKKGQVYKKLGYKDILKNLYKMDTTEILGTDNLHFPEGIIKNSQKKASRVFKSDYTCYLVNGSSCGIQSAIMSVCSPKSKIITNRDCHQSVINGCILGDIDIEYVPCEISEETNILKGISISNVIDIIDKNLDAKAVLLTYPTYYGMTYDLEYICNYAHSKKMVVIVDEAHGAHLGLSERLPKTALEQGADIVVQSTHKTLPAFTQSSMIHIQGDRVDIDKILNMLRITESSSPSYLLLSSLELAVDIYENKGKELMEELLNNIITFKNKVDSNINIYDTNDKTKIFISSKNMGLTGYELENILRNKYNIQVELSNYYGVLLICTIGNTAEDFSSLETALNNVVKEDFKFEKLENKKYPVVIPKKILTPREAFYKTKKSVKIYDSIGKVCGECIVPYPPGISVISPGEVISKEIIDYLMFCHSKGMIVSGLKDVDLNFIQVIDLEDI</sequence>
<accession>A0A069AT07</accession>
<evidence type="ECO:0000313" key="12">
    <source>
        <dbReference type="EMBL" id="SJS80334.1"/>
    </source>
</evidence>
<dbReference type="SUPFAM" id="SSF55904">
    <property type="entry name" value="Ornithine decarboxylase C-terminal domain"/>
    <property type="match status" value="1"/>
</dbReference>
<dbReference type="EMBL" id="DAEPXK010000006">
    <property type="protein sequence ID" value="HBH1541271.1"/>
    <property type="molecule type" value="Genomic_DNA"/>
</dbReference>
<protein>
    <submittedName>
        <fullName evidence="11">Aminotransferase class I/II-fold pyridoxal phosphate-dependent enzyme</fullName>
    </submittedName>
    <submittedName>
        <fullName evidence="10 12">Arginine decarboxylase</fullName>
        <ecNumber evidence="10 12">4.1.1.19</ecNumber>
    </submittedName>
</protein>
<evidence type="ECO:0000256" key="2">
    <source>
        <dbReference type="ARBA" id="ARBA00010671"/>
    </source>
</evidence>
<evidence type="ECO:0000259" key="6">
    <source>
        <dbReference type="Pfam" id="PF01276"/>
    </source>
</evidence>